<dbReference type="EMBL" id="AXUN02000056">
    <property type="protein sequence ID" value="ETA81888.1"/>
    <property type="molecule type" value="Genomic_DNA"/>
</dbReference>
<dbReference type="Proteomes" id="UP000017747">
    <property type="component" value="Unassembled WGS sequence"/>
</dbReference>
<organism evidence="3 4">
    <name type="scientific">Youngiibacter fragilis 232.1</name>
    <dbReference type="NCBI Taxonomy" id="994573"/>
    <lineage>
        <taxon>Bacteria</taxon>
        <taxon>Bacillati</taxon>
        <taxon>Bacillota</taxon>
        <taxon>Clostridia</taxon>
        <taxon>Eubacteriales</taxon>
        <taxon>Clostridiaceae</taxon>
        <taxon>Youngiibacter</taxon>
    </lineage>
</organism>
<accession>V7I7M9</accession>
<evidence type="ECO:0000313" key="3">
    <source>
        <dbReference type="EMBL" id="ETA81888.1"/>
    </source>
</evidence>
<protein>
    <submittedName>
        <fullName evidence="3">Poly-gamma-glutamate biosynthesis protein</fullName>
    </submittedName>
</protein>
<dbReference type="PATRIC" id="fig|994573.3.peg.771"/>
<dbReference type="InterPro" id="IPR052169">
    <property type="entry name" value="CW_Biosynth-Accessory"/>
</dbReference>
<dbReference type="SMART" id="SM00854">
    <property type="entry name" value="PGA_cap"/>
    <property type="match status" value="1"/>
</dbReference>
<dbReference type="AlphaFoldDB" id="V7I7M9"/>
<gene>
    <name evidence="3" type="ORF">T472_0204110</name>
</gene>
<name>V7I7M9_9CLOT</name>
<dbReference type="Pfam" id="PF09587">
    <property type="entry name" value="PGA_cap"/>
    <property type="match status" value="1"/>
</dbReference>
<feature type="domain" description="Capsule synthesis protein CapA" evidence="2">
    <location>
        <begin position="7"/>
        <end position="265"/>
    </location>
</feature>
<reference evidence="3 4" key="1">
    <citation type="journal article" date="2014" name="Genome Announc.">
        <title>Genome Sequence of Youngiibacter fragilis, the Type Strain of the Genus Youngiibacter.</title>
        <authorList>
            <person name="Wawrik C.B."/>
            <person name="Callaghan A.V."/>
            <person name="Stamps B.W."/>
            <person name="Wawrik B."/>
        </authorList>
    </citation>
    <scope>NUCLEOTIDE SEQUENCE [LARGE SCALE GENOMIC DNA]</scope>
    <source>
        <strain evidence="3 4">232.1</strain>
    </source>
</reference>
<dbReference type="eggNOG" id="COG2843">
    <property type="taxonomic scope" value="Bacteria"/>
</dbReference>
<evidence type="ECO:0000259" key="2">
    <source>
        <dbReference type="SMART" id="SM00854"/>
    </source>
</evidence>
<comment type="caution">
    <text evidence="3">The sequence shown here is derived from an EMBL/GenBank/DDBJ whole genome shotgun (WGS) entry which is preliminary data.</text>
</comment>
<dbReference type="InterPro" id="IPR019079">
    <property type="entry name" value="Capsule_synth_CapA"/>
</dbReference>
<dbReference type="PANTHER" id="PTHR33393:SF11">
    <property type="entry name" value="POLYGLUTAMINE SYNTHESIS ACCESSORY PROTEIN RV0574C-RELATED"/>
    <property type="match status" value="1"/>
</dbReference>
<dbReference type="PANTHER" id="PTHR33393">
    <property type="entry name" value="POLYGLUTAMINE SYNTHESIS ACCESSORY PROTEIN RV0574C-RELATED"/>
    <property type="match status" value="1"/>
</dbReference>
<keyword evidence="4" id="KW-1185">Reference proteome</keyword>
<comment type="similarity">
    <text evidence="1">Belongs to the CapA family.</text>
</comment>
<evidence type="ECO:0000256" key="1">
    <source>
        <dbReference type="ARBA" id="ARBA00005662"/>
    </source>
</evidence>
<evidence type="ECO:0000313" key="4">
    <source>
        <dbReference type="Proteomes" id="UP000017747"/>
    </source>
</evidence>
<dbReference type="SUPFAM" id="SSF56300">
    <property type="entry name" value="Metallo-dependent phosphatases"/>
    <property type="match status" value="1"/>
</dbReference>
<dbReference type="CDD" id="cd07381">
    <property type="entry name" value="MPP_CapA"/>
    <property type="match status" value="1"/>
</dbReference>
<dbReference type="RefSeq" id="WP_023383149.1">
    <property type="nucleotide sequence ID" value="NZ_AXUN02000056.1"/>
</dbReference>
<dbReference type="OrthoDB" id="9810906at2"/>
<sequence>MDHKELLMYGVGDCAPYRDDLSSSFRHVSEMFQGSDLTFGQLEAVLSLEGVLSTCTRMPCSSKPELAKVMKRAGFDVISFSSNHALDYGRDAFCETCQHIRDAGLYLTGVGENEKNARTFPVLDIEGTKIAVLGYNSILPQGFWAQEARPGCNPARGITAYVPVEHDQPDTPCRMYSFPHPDDLNRMIEDINLAKSLADVVVMSIHWGIHFKEAVIGDYQKYYAHFAIDNGVDLVLGHHAHILKPIEVYKGKVIFYSLGNFAMEEVTDMVRDQASIKQDMKTSKNHTEMTAISDAFKVTKRSFPMDSYMTMVAKWTIKDKKINKVSYLPAYLPEDGAPYVCQPEDPMFEQINNYMNKITGLEKMDVSIYKVRGEEVVLVEE</sequence>
<dbReference type="Gene3D" id="3.60.21.10">
    <property type="match status" value="1"/>
</dbReference>
<dbReference type="STRING" id="994573.T472_0204110"/>
<proteinExistence type="inferred from homology"/>
<dbReference type="InterPro" id="IPR029052">
    <property type="entry name" value="Metallo-depent_PP-like"/>
</dbReference>